<dbReference type="RefSeq" id="WP_216244476.1">
    <property type="nucleotide sequence ID" value="NZ_JABACJ020000024.1"/>
</dbReference>
<dbReference type="PANTHER" id="PTHR18964">
    <property type="entry name" value="ROK (REPRESSOR, ORF, KINASE) FAMILY"/>
    <property type="match status" value="1"/>
</dbReference>
<organism evidence="6 7">
    <name type="scientific">Faecalicatena faecalis</name>
    <dbReference type="NCBI Taxonomy" id="2726362"/>
    <lineage>
        <taxon>Bacteria</taxon>
        <taxon>Bacillati</taxon>
        <taxon>Bacillota</taxon>
        <taxon>Clostridia</taxon>
        <taxon>Lachnospirales</taxon>
        <taxon>Lachnospiraceae</taxon>
        <taxon>Faecalicatena</taxon>
    </lineage>
</organism>
<dbReference type="EMBL" id="JABACJ020000024">
    <property type="protein sequence ID" value="MBU3877909.1"/>
    <property type="molecule type" value="Genomic_DNA"/>
</dbReference>
<comment type="caution">
    <text evidence="6">The sequence shown here is derived from an EMBL/GenBank/DDBJ whole genome shotgun (WGS) entry which is preliminary data.</text>
</comment>
<proteinExistence type="inferred from homology"/>
<evidence type="ECO:0000259" key="4">
    <source>
        <dbReference type="Pfam" id="PF20511"/>
    </source>
</evidence>
<evidence type="ECO:0000256" key="2">
    <source>
        <dbReference type="ARBA" id="ARBA00029741"/>
    </source>
</evidence>
<dbReference type="Pfam" id="PF00480">
    <property type="entry name" value="ROK"/>
    <property type="match status" value="1"/>
</dbReference>
<dbReference type="Proteomes" id="UP000723714">
    <property type="component" value="Unassembled WGS sequence"/>
</dbReference>
<dbReference type="InterPro" id="IPR000600">
    <property type="entry name" value="ROK"/>
</dbReference>
<evidence type="ECO:0000313" key="7">
    <source>
        <dbReference type="Proteomes" id="UP000723714"/>
    </source>
</evidence>
<evidence type="ECO:0000256" key="3">
    <source>
        <dbReference type="ARBA" id="ARBA00030762"/>
    </source>
</evidence>
<feature type="domain" description="Phosphomannose isomerase type I catalytic" evidence="4">
    <location>
        <begin position="3"/>
        <end position="109"/>
    </location>
</feature>
<evidence type="ECO:0000313" key="6">
    <source>
        <dbReference type="EMBL" id="MBU3877909.1"/>
    </source>
</evidence>
<gene>
    <name evidence="6" type="ORF">HGO97_019075</name>
</gene>
<protein>
    <recommendedName>
        <fullName evidence="2">Phosphohexomutase</fullName>
    </recommendedName>
    <alternativeName>
        <fullName evidence="3">Phosphomannose isomerase</fullName>
    </alternativeName>
</protein>
<sequence>MSILKLKPSCKDYIWGGSRLAEEYGKECDKEVIAETWELSCHPDGPSYIVNGPYVGKTLKQYIDIEGRDVLGVNCRRFRDFPILTKFIDAKDNLSIQVHPDNRYALKNEKQYGKTEMWYVMDAGEEAFLYYGFKREVSKEEFAKRIQEDTLLEVLHAVPVQKGDVLFIESGTIHAIGKDILIAEIQQNSNVTYRVYDYGRVGKDGKKRDLHIEKALAVTNRVPIVKGRNSYPHVADCDYFTVDKLNLDGNVMKKLEGNVSGASFASILMLDGEGTISNGNERLSFKKGDSFFLAAGSGTYTVEGSCDALITTIREKAAPVRIGIDIGGTTTKIGLVDIHQQLLACEEMDTDPDRTAEAVIEEIAQRVLGLLERQGILMDQCIGAGIGVPGTVDRKSGIVRYSNNMKWEDVKLAEKIGVYLPIPVRIANDADCAALGEAAAGAGKECQDVIMLTLGTGVGGGIILDGEIYEGKGIGGSELGHMVIVEDGEPCTCGRRGCLEAYVSASALIRDAKRALGKEMTPEEIFAGASGGNEVLKDIVDLYIRRLGIGIVNIVNIFRPQLVLIGGGISAQGENLLGPLREIVKKNCFGGEKGELPEIETAALGKNAGMIGAASLI</sequence>
<keyword evidence="7" id="KW-1185">Reference proteome</keyword>
<dbReference type="Pfam" id="PF21621">
    <property type="entry name" value="MPI_cupin_dom"/>
    <property type="match status" value="1"/>
</dbReference>
<accession>A0ABS6D8H7</accession>
<dbReference type="InterPro" id="IPR046457">
    <property type="entry name" value="PMI_typeI_cat"/>
</dbReference>
<dbReference type="PANTHER" id="PTHR18964:SF149">
    <property type="entry name" value="BIFUNCTIONAL UDP-N-ACETYLGLUCOSAMINE 2-EPIMERASE_N-ACETYLMANNOSAMINE KINASE"/>
    <property type="match status" value="1"/>
</dbReference>
<reference evidence="6 7" key="1">
    <citation type="submission" date="2021-06" db="EMBL/GenBank/DDBJ databases">
        <title>Faecalicatena sp. nov. isolated from porcine feces.</title>
        <authorList>
            <person name="Oh B.S."/>
            <person name="Lee J.H."/>
        </authorList>
    </citation>
    <scope>NUCLEOTIDE SEQUENCE [LARGE SCALE GENOMIC DNA]</scope>
    <source>
        <strain evidence="6 7">AGMB00832</strain>
    </source>
</reference>
<dbReference type="Pfam" id="PF20511">
    <property type="entry name" value="PMI_typeI_cat"/>
    <property type="match status" value="1"/>
</dbReference>
<feature type="domain" description="Mannose-6-phosphate isomerase cupin" evidence="5">
    <location>
        <begin position="234"/>
        <end position="309"/>
    </location>
</feature>
<dbReference type="CDD" id="cd07010">
    <property type="entry name" value="cupin_PMI_type_I_N_bac"/>
    <property type="match status" value="1"/>
</dbReference>
<comment type="similarity">
    <text evidence="1">Belongs to the ROK (NagC/XylR) family.</text>
</comment>
<dbReference type="InterPro" id="IPR049071">
    <property type="entry name" value="MPI_cupin_dom"/>
</dbReference>
<evidence type="ECO:0000259" key="5">
    <source>
        <dbReference type="Pfam" id="PF21621"/>
    </source>
</evidence>
<name>A0ABS6D8H7_9FIRM</name>
<evidence type="ECO:0000256" key="1">
    <source>
        <dbReference type="ARBA" id="ARBA00006479"/>
    </source>
</evidence>